<dbReference type="AlphaFoldDB" id="A0AAD8J8Q9"/>
<evidence type="ECO:0000256" key="1">
    <source>
        <dbReference type="SAM" id="MobiDB-lite"/>
    </source>
</evidence>
<evidence type="ECO:0000313" key="2">
    <source>
        <dbReference type="EMBL" id="KAK1399353.1"/>
    </source>
</evidence>
<sequence>MANTVHTTASQPPASQSPTLNYSAPNNNTFSSPVRGYYRGSRGARNGYKGGRRGYFQHPSSSSIACQICGYTNHLVATCRRRFDQFYQPRNTQQSRDTGATHHVTPDLSALSIANEYIGTTVAPPPPDMEVRK</sequence>
<gene>
    <name evidence="2" type="ORF">POM88_009216</name>
</gene>
<reference evidence="2" key="2">
    <citation type="submission" date="2023-05" db="EMBL/GenBank/DDBJ databases">
        <authorList>
            <person name="Schelkunov M.I."/>
        </authorList>
    </citation>
    <scope>NUCLEOTIDE SEQUENCE</scope>
    <source>
        <strain evidence="2">Hsosn_3</strain>
        <tissue evidence="2">Leaf</tissue>
    </source>
</reference>
<dbReference type="EMBL" id="JAUIZM010000002">
    <property type="protein sequence ID" value="KAK1399353.1"/>
    <property type="molecule type" value="Genomic_DNA"/>
</dbReference>
<evidence type="ECO:0000313" key="3">
    <source>
        <dbReference type="Proteomes" id="UP001237642"/>
    </source>
</evidence>
<keyword evidence="3" id="KW-1185">Reference proteome</keyword>
<organism evidence="2 3">
    <name type="scientific">Heracleum sosnowskyi</name>
    <dbReference type="NCBI Taxonomy" id="360622"/>
    <lineage>
        <taxon>Eukaryota</taxon>
        <taxon>Viridiplantae</taxon>
        <taxon>Streptophyta</taxon>
        <taxon>Embryophyta</taxon>
        <taxon>Tracheophyta</taxon>
        <taxon>Spermatophyta</taxon>
        <taxon>Magnoliopsida</taxon>
        <taxon>eudicotyledons</taxon>
        <taxon>Gunneridae</taxon>
        <taxon>Pentapetalae</taxon>
        <taxon>asterids</taxon>
        <taxon>campanulids</taxon>
        <taxon>Apiales</taxon>
        <taxon>Apiaceae</taxon>
        <taxon>Apioideae</taxon>
        <taxon>apioid superclade</taxon>
        <taxon>Tordylieae</taxon>
        <taxon>Tordyliinae</taxon>
        <taxon>Heracleum</taxon>
    </lineage>
</organism>
<name>A0AAD8J8Q9_9APIA</name>
<accession>A0AAD8J8Q9</accession>
<protein>
    <submittedName>
        <fullName evidence="2">Uncharacterized protein</fullName>
    </submittedName>
</protein>
<feature type="compositionally biased region" description="Polar residues" evidence="1">
    <location>
        <begin position="1"/>
        <end position="32"/>
    </location>
</feature>
<comment type="caution">
    <text evidence="2">The sequence shown here is derived from an EMBL/GenBank/DDBJ whole genome shotgun (WGS) entry which is preliminary data.</text>
</comment>
<reference evidence="2" key="1">
    <citation type="submission" date="2023-02" db="EMBL/GenBank/DDBJ databases">
        <title>Genome of toxic invasive species Heracleum sosnowskyi carries increased number of genes despite the absence of recent whole-genome duplications.</title>
        <authorList>
            <person name="Schelkunov M."/>
            <person name="Shtratnikova V."/>
            <person name="Makarenko M."/>
            <person name="Klepikova A."/>
            <person name="Omelchenko D."/>
            <person name="Novikova G."/>
            <person name="Obukhova E."/>
            <person name="Bogdanov V."/>
            <person name="Penin A."/>
            <person name="Logacheva M."/>
        </authorList>
    </citation>
    <scope>NUCLEOTIDE SEQUENCE</scope>
    <source>
        <strain evidence="2">Hsosn_3</strain>
        <tissue evidence="2">Leaf</tissue>
    </source>
</reference>
<dbReference type="Proteomes" id="UP001237642">
    <property type="component" value="Unassembled WGS sequence"/>
</dbReference>
<feature type="region of interest" description="Disordered" evidence="1">
    <location>
        <begin position="1"/>
        <end position="49"/>
    </location>
</feature>
<proteinExistence type="predicted"/>